<dbReference type="Pfam" id="PF04542">
    <property type="entry name" value="Sigma70_r2"/>
    <property type="match status" value="1"/>
</dbReference>
<dbReference type="InterPro" id="IPR039425">
    <property type="entry name" value="RNA_pol_sigma-70-like"/>
</dbReference>
<evidence type="ECO:0000313" key="7">
    <source>
        <dbReference type="EMBL" id="MEC0242403.1"/>
    </source>
</evidence>
<dbReference type="InterPro" id="IPR013325">
    <property type="entry name" value="RNA_pol_sigma_r2"/>
</dbReference>
<dbReference type="InterPro" id="IPR013324">
    <property type="entry name" value="RNA_pol_sigma_r3/r4-like"/>
</dbReference>
<dbReference type="SUPFAM" id="SSF88659">
    <property type="entry name" value="Sigma3 and sigma4 domains of RNA polymerase sigma factors"/>
    <property type="match status" value="1"/>
</dbReference>
<accession>A0ABU6GRS4</accession>
<feature type="domain" description="RNA polymerase sigma-70 region 2" evidence="5">
    <location>
        <begin position="28"/>
        <end position="88"/>
    </location>
</feature>
<evidence type="ECO:0000256" key="1">
    <source>
        <dbReference type="ARBA" id="ARBA00010641"/>
    </source>
</evidence>
<reference evidence="7 8" key="1">
    <citation type="submission" date="2023-03" db="EMBL/GenBank/DDBJ databases">
        <title>Bacillus Genome Sequencing.</title>
        <authorList>
            <person name="Dunlap C."/>
        </authorList>
    </citation>
    <scope>NUCLEOTIDE SEQUENCE [LARGE SCALE GENOMIC DNA]</scope>
    <source>
        <strain evidence="7 8">BD-525</strain>
    </source>
</reference>
<dbReference type="Gene3D" id="1.10.1740.10">
    <property type="match status" value="1"/>
</dbReference>
<feature type="domain" description="RNA polymerase sigma factor 70 region 4 type 2" evidence="6">
    <location>
        <begin position="111"/>
        <end position="162"/>
    </location>
</feature>
<comment type="similarity">
    <text evidence="1">Belongs to the sigma-70 factor family. ECF subfamily.</text>
</comment>
<dbReference type="EMBL" id="JARLKZ010000016">
    <property type="protein sequence ID" value="MEC0242403.1"/>
    <property type="molecule type" value="Genomic_DNA"/>
</dbReference>
<dbReference type="PANTHER" id="PTHR43133:SF51">
    <property type="entry name" value="RNA POLYMERASE SIGMA FACTOR"/>
    <property type="match status" value="1"/>
</dbReference>
<organism evidence="7 8">
    <name type="scientific">Paenibacillus dokdonensis</name>
    <dbReference type="NCBI Taxonomy" id="2567944"/>
    <lineage>
        <taxon>Bacteria</taxon>
        <taxon>Bacillati</taxon>
        <taxon>Bacillota</taxon>
        <taxon>Bacilli</taxon>
        <taxon>Bacillales</taxon>
        <taxon>Paenibacillaceae</taxon>
        <taxon>Paenibacillus</taxon>
    </lineage>
</organism>
<evidence type="ECO:0000313" key="8">
    <source>
        <dbReference type="Proteomes" id="UP001344632"/>
    </source>
</evidence>
<keyword evidence="2" id="KW-0805">Transcription regulation</keyword>
<dbReference type="InterPro" id="IPR014284">
    <property type="entry name" value="RNA_pol_sigma-70_dom"/>
</dbReference>
<dbReference type="InterPro" id="IPR013249">
    <property type="entry name" value="RNA_pol_sigma70_r4_t2"/>
</dbReference>
<sequence>MDIKQEVKKARKGDHEAFTRIVLSMKMKMYGLAFSILRSNDDCADAMQETILKAYKSLHTLKKPEYFQSWIFRILINECNQLLRSKSRLVPVGNFDHIAKHKLETEYEAIAIREAVEQLDESLRMVVHLFYFQDMSMRSVGEVLGIKEGAVKGRLFRARQQLLHILGESPERRVAHESK</sequence>
<evidence type="ECO:0000256" key="4">
    <source>
        <dbReference type="ARBA" id="ARBA00023163"/>
    </source>
</evidence>
<dbReference type="InterPro" id="IPR007627">
    <property type="entry name" value="RNA_pol_sigma70_r2"/>
</dbReference>
<dbReference type="CDD" id="cd06171">
    <property type="entry name" value="Sigma70_r4"/>
    <property type="match status" value="1"/>
</dbReference>
<name>A0ABU6GRS4_9BACL</name>
<keyword evidence="4" id="KW-0804">Transcription</keyword>
<dbReference type="SUPFAM" id="SSF88946">
    <property type="entry name" value="Sigma2 domain of RNA polymerase sigma factors"/>
    <property type="match status" value="1"/>
</dbReference>
<evidence type="ECO:0000256" key="3">
    <source>
        <dbReference type="ARBA" id="ARBA00023082"/>
    </source>
</evidence>
<evidence type="ECO:0000259" key="5">
    <source>
        <dbReference type="Pfam" id="PF04542"/>
    </source>
</evidence>
<protein>
    <submittedName>
        <fullName evidence="7">Sigma-70 family RNA polymerase sigma factor</fullName>
    </submittedName>
</protein>
<gene>
    <name evidence="7" type="ORF">P4H66_21575</name>
</gene>
<dbReference type="PANTHER" id="PTHR43133">
    <property type="entry name" value="RNA POLYMERASE ECF-TYPE SIGMA FACTO"/>
    <property type="match status" value="1"/>
</dbReference>
<dbReference type="Gene3D" id="1.10.10.10">
    <property type="entry name" value="Winged helix-like DNA-binding domain superfamily/Winged helix DNA-binding domain"/>
    <property type="match status" value="1"/>
</dbReference>
<keyword evidence="3" id="KW-0731">Sigma factor</keyword>
<evidence type="ECO:0000256" key="2">
    <source>
        <dbReference type="ARBA" id="ARBA00023015"/>
    </source>
</evidence>
<dbReference type="NCBIfam" id="TIGR02937">
    <property type="entry name" value="sigma70-ECF"/>
    <property type="match status" value="1"/>
</dbReference>
<proteinExistence type="inferred from homology"/>
<dbReference type="Pfam" id="PF08281">
    <property type="entry name" value="Sigma70_r4_2"/>
    <property type="match status" value="1"/>
</dbReference>
<dbReference type="InterPro" id="IPR036388">
    <property type="entry name" value="WH-like_DNA-bd_sf"/>
</dbReference>
<comment type="caution">
    <text evidence="7">The sequence shown here is derived from an EMBL/GenBank/DDBJ whole genome shotgun (WGS) entry which is preliminary data.</text>
</comment>
<dbReference type="RefSeq" id="WP_326090173.1">
    <property type="nucleotide sequence ID" value="NZ_JARLKZ010000016.1"/>
</dbReference>
<dbReference type="Proteomes" id="UP001344632">
    <property type="component" value="Unassembled WGS sequence"/>
</dbReference>
<evidence type="ECO:0000259" key="6">
    <source>
        <dbReference type="Pfam" id="PF08281"/>
    </source>
</evidence>
<keyword evidence="8" id="KW-1185">Reference proteome</keyword>